<proteinExistence type="predicted"/>
<dbReference type="AlphaFoldDB" id="A0A7S7SJG0"/>
<dbReference type="KEGG" id="pfer:IRI77_26980"/>
<dbReference type="RefSeq" id="WP_194448090.1">
    <property type="nucleotide sequence ID" value="NZ_CP063849.1"/>
</dbReference>
<evidence type="ECO:0000313" key="3">
    <source>
        <dbReference type="Proteomes" id="UP000593892"/>
    </source>
</evidence>
<organism evidence="2 3">
    <name type="scientific">Paludibaculum fermentans</name>
    <dbReference type="NCBI Taxonomy" id="1473598"/>
    <lineage>
        <taxon>Bacteria</taxon>
        <taxon>Pseudomonadati</taxon>
        <taxon>Acidobacteriota</taxon>
        <taxon>Terriglobia</taxon>
        <taxon>Bryobacterales</taxon>
        <taxon>Bryobacteraceae</taxon>
        <taxon>Paludibaculum</taxon>
    </lineage>
</organism>
<sequence>MSFHLERDNFGRLVLIDAAGVRHVDVSPVQAFPLSEPGRHISILDAGGRELVSLDSLAGLDPRVRATLEAELAERMFVPEIVKIVNTPSEMEPSTWTVETDRGVVTFTVEGEDSIHLRDRGRVSIVDSHGIRYEIRDARKLDAHSRRVLEPYL</sequence>
<evidence type="ECO:0000259" key="1">
    <source>
        <dbReference type="Pfam" id="PF08909"/>
    </source>
</evidence>
<feature type="domain" description="DUF1854" evidence="1">
    <location>
        <begin position="23"/>
        <end position="150"/>
    </location>
</feature>
<dbReference type="EMBL" id="CP063849">
    <property type="protein sequence ID" value="QOY86421.1"/>
    <property type="molecule type" value="Genomic_DNA"/>
</dbReference>
<evidence type="ECO:0000313" key="2">
    <source>
        <dbReference type="EMBL" id="QOY86421.1"/>
    </source>
</evidence>
<accession>A0A7S7SJG0</accession>
<protein>
    <submittedName>
        <fullName evidence="2">DUF1854 domain-containing protein</fullName>
    </submittedName>
</protein>
<dbReference type="Pfam" id="PF08909">
    <property type="entry name" value="DUF1854"/>
    <property type="match status" value="1"/>
</dbReference>
<name>A0A7S7SJG0_PALFE</name>
<keyword evidence="3" id="KW-1185">Reference proteome</keyword>
<dbReference type="Proteomes" id="UP000593892">
    <property type="component" value="Chromosome"/>
</dbReference>
<reference evidence="2 3" key="1">
    <citation type="submission" date="2020-10" db="EMBL/GenBank/DDBJ databases">
        <title>Complete genome sequence of Paludibaculum fermentans P105T, a facultatively anaerobic acidobacterium capable of dissimilatory Fe(III) reduction.</title>
        <authorList>
            <person name="Dedysh S.N."/>
            <person name="Beletsky A.V."/>
            <person name="Kulichevskaya I.S."/>
            <person name="Mardanov A.V."/>
            <person name="Ravin N.V."/>
        </authorList>
    </citation>
    <scope>NUCLEOTIDE SEQUENCE [LARGE SCALE GENOMIC DNA]</scope>
    <source>
        <strain evidence="2 3">P105</strain>
    </source>
</reference>
<dbReference type="InterPro" id="IPR015005">
    <property type="entry name" value="DUF1854"/>
</dbReference>
<gene>
    <name evidence="2" type="ORF">IRI77_26980</name>
</gene>